<name>A0A8S3YMZ8_9EUPU</name>
<reference evidence="2" key="1">
    <citation type="submission" date="2021-04" db="EMBL/GenBank/DDBJ databases">
        <authorList>
            <consortium name="Molecular Ecology Group"/>
        </authorList>
    </citation>
    <scope>NUCLEOTIDE SEQUENCE</scope>
</reference>
<dbReference type="EMBL" id="CAJHNH020000248">
    <property type="protein sequence ID" value="CAG5116380.1"/>
    <property type="molecule type" value="Genomic_DNA"/>
</dbReference>
<keyword evidence="1" id="KW-0175">Coiled coil</keyword>
<comment type="caution">
    <text evidence="2">The sequence shown here is derived from an EMBL/GenBank/DDBJ whole genome shotgun (WGS) entry which is preliminary data.</text>
</comment>
<sequence>MAQLVFNKENLRQLKEGLDALLEIFSEVLETGVEQGGYCEKSVKTMAKEKSDLEASLSKAEHRLRQERSLTSQEKLELKNARSSLIFWEGLVKSKSDKIVELQRQQNVQLWEREKERIFAQSDQKYQMEESNKMLRMRRDLTKGALLTGSNEELKRYIYLLEK</sequence>
<feature type="non-terminal residue" evidence="2">
    <location>
        <position position="1"/>
    </location>
</feature>
<protein>
    <submittedName>
        <fullName evidence="2">Uncharacterized protein</fullName>
    </submittedName>
</protein>
<accession>A0A8S3YMZ8</accession>
<keyword evidence="3" id="KW-1185">Reference proteome</keyword>
<organism evidence="2 3">
    <name type="scientific">Candidula unifasciata</name>
    <dbReference type="NCBI Taxonomy" id="100452"/>
    <lineage>
        <taxon>Eukaryota</taxon>
        <taxon>Metazoa</taxon>
        <taxon>Spiralia</taxon>
        <taxon>Lophotrochozoa</taxon>
        <taxon>Mollusca</taxon>
        <taxon>Gastropoda</taxon>
        <taxon>Heterobranchia</taxon>
        <taxon>Euthyneura</taxon>
        <taxon>Panpulmonata</taxon>
        <taxon>Eupulmonata</taxon>
        <taxon>Stylommatophora</taxon>
        <taxon>Helicina</taxon>
        <taxon>Helicoidea</taxon>
        <taxon>Geomitridae</taxon>
        <taxon>Candidula</taxon>
    </lineage>
</organism>
<gene>
    <name evidence="2" type="ORF">CUNI_LOCUS1938</name>
</gene>
<evidence type="ECO:0000256" key="1">
    <source>
        <dbReference type="SAM" id="Coils"/>
    </source>
</evidence>
<dbReference type="OrthoDB" id="6150008at2759"/>
<feature type="coiled-coil region" evidence="1">
    <location>
        <begin position="43"/>
        <end position="70"/>
    </location>
</feature>
<dbReference type="AlphaFoldDB" id="A0A8S3YMZ8"/>
<evidence type="ECO:0000313" key="3">
    <source>
        <dbReference type="Proteomes" id="UP000678393"/>
    </source>
</evidence>
<dbReference type="Proteomes" id="UP000678393">
    <property type="component" value="Unassembled WGS sequence"/>
</dbReference>
<proteinExistence type="predicted"/>
<evidence type="ECO:0000313" key="2">
    <source>
        <dbReference type="EMBL" id="CAG5116380.1"/>
    </source>
</evidence>